<dbReference type="Proteomes" id="UP000251942">
    <property type="component" value="Unassembled WGS sequence"/>
</dbReference>
<evidence type="ECO:0000313" key="3">
    <source>
        <dbReference type="Proteomes" id="UP000054698"/>
    </source>
</evidence>
<organism evidence="1 3">
    <name type="scientific">Legionella feeleii</name>
    <dbReference type="NCBI Taxonomy" id="453"/>
    <lineage>
        <taxon>Bacteria</taxon>
        <taxon>Pseudomonadati</taxon>
        <taxon>Pseudomonadota</taxon>
        <taxon>Gammaproteobacteria</taxon>
        <taxon>Legionellales</taxon>
        <taxon>Legionellaceae</taxon>
        <taxon>Legionella</taxon>
    </lineage>
</organism>
<dbReference type="Gene3D" id="2.60.120.330">
    <property type="entry name" value="B-lactam Antibiotic, Isopenicillin N Synthase, Chain"/>
    <property type="match status" value="1"/>
</dbReference>
<name>A0A0W0UA22_9GAMM</name>
<evidence type="ECO:0000313" key="2">
    <source>
        <dbReference type="EMBL" id="SPX59496.1"/>
    </source>
</evidence>
<dbReference type="OrthoDB" id="5635381at2"/>
<evidence type="ECO:0000313" key="1">
    <source>
        <dbReference type="EMBL" id="KTD04661.1"/>
    </source>
</evidence>
<dbReference type="InterPro" id="IPR027443">
    <property type="entry name" value="IPNS-like_sf"/>
</dbReference>
<gene>
    <name evidence="1" type="ORF">Lfee_0119</name>
    <name evidence="2" type="ORF">NCTC12022_00319</name>
</gene>
<reference evidence="1 3" key="1">
    <citation type="submission" date="2015-11" db="EMBL/GenBank/DDBJ databases">
        <title>Genomic analysis of 38 Legionella species identifies large and diverse effector repertoires.</title>
        <authorList>
            <person name="Burstein D."/>
            <person name="Amaro F."/>
            <person name="Zusman T."/>
            <person name="Lifshitz Z."/>
            <person name="Cohen O."/>
            <person name="Gilbert J.A."/>
            <person name="Pupko T."/>
            <person name="Shuman H.A."/>
            <person name="Segal G."/>
        </authorList>
    </citation>
    <scope>NUCLEOTIDE SEQUENCE [LARGE SCALE GENOMIC DNA]</scope>
    <source>
        <strain evidence="1 3">WO-44C</strain>
    </source>
</reference>
<accession>A0A0W0UA22</accession>
<dbReference type="PATRIC" id="fig|453.4.peg.135"/>
<dbReference type="EMBL" id="UASS01000001">
    <property type="protein sequence ID" value="SPX59496.1"/>
    <property type="molecule type" value="Genomic_DNA"/>
</dbReference>
<dbReference type="AlphaFoldDB" id="A0A0W0UA22"/>
<dbReference type="EMBL" id="LNYB01000006">
    <property type="protein sequence ID" value="KTD04661.1"/>
    <property type="molecule type" value="Genomic_DNA"/>
</dbReference>
<reference evidence="2 4" key="2">
    <citation type="submission" date="2018-06" db="EMBL/GenBank/DDBJ databases">
        <authorList>
            <consortium name="Pathogen Informatics"/>
            <person name="Doyle S."/>
        </authorList>
    </citation>
    <scope>NUCLEOTIDE SEQUENCE [LARGE SCALE GENOMIC DNA]</scope>
    <source>
        <strain evidence="2 4">NCTC12022</strain>
    </source>
</reference>
<evidence type="ECO:0000313" key="4">
    <source>
        <dbReference type="Proteomes" id="UP000251942"/>
    </source>
</evidence>
<keyword evidence="3" id="KW-1185">Reference proteome</keyword>
<sequence length="270" mass="31572">MLIRDETIQLLQKQKYMQIPFAIKQDVLEEAVIAFFKFLEEPDSVKNYIDFTIAPIHRRGDVGFKHRDPNNHRYNDSKDFFHFHPALFKRYEDFLQTHPAVLDFVRKAKPIWELVYKTVHDILQVFEKQFPGIVDKVFATDDVHILLRFLRYNWQESGKYLAKPHFDAGSFTLAIAESSPGLRIGSCPDDLKLVEHKDDHAVFMLASNFRQVMNTNEFAAGWHDVVQLDETLIGKPYARWAIVAFIEAHGVEALPRSETHKWYINEEAPQ</sequence>
<proteinExistence type="predicted"/>
<dbReference type="SUPFAM" id="SSF51197">
    <property type="entry name" value="Clavaminate synthase-like"/>
    <property type="match status" value="1"/>
</dbReference>
<dbReference type="Proteomes" id="UP000054698">
    <property type="component" value="Unassembled WGS sequence"/>
</dbReference>
<protein>
    <submittedName>
        <fullName evidence="1">Uncharacterized protein</fullName>
    </submittedName>
</protein>
<dbReference type="RefSeq" id="WP_058443340.1">
    <property type="nucleotide sequence ID" value="NZ_CAAAHT010000031.1"/>
</dbReference>